<dbReference type="RefSeq" id="WP_145277603.1">
    <property type="nucleotide sequence ID" value="NZ_CP036272.1"/>
</dbReference>
<evidence type="ECO:0000259" key="1">
    <source>
        <dbReference type="Pfam" id="PF00149"/>
    </source>
</evidence>
<dbReference type="InterPro" id="IPR026336">
    <property type="entry name" value="PdeM-like"/>
</dbReference>
<accession>A0A517T2V6</accession>
<dbReference type="InterPro" id="IPR004843">
    <property type="entry name" value="Calcineurin-like_PHP"/>
</dbReference>
<protein>
    <recommendedName>
        <fullName evidence="1">Calcineurin-like phosphoesterase domain-containing protein</fullName>
    </recommendedName>
</protein>
<dbReference type="PANTHER" id="PTHR39323">
    <property type="entry name" value="BLR1149 PROTEIN"/>
    <property type="match status" value="1"/>
</dbReference>
<keyword evidence="3" id="KW-1185">Reference proteome</keyword>
<sequence length="219" mass="24470">MHGRNPVTIKNHQLWLCSPGGVFDPAAGTLYVADTHFGKDATFRQHAVPVPEGTTDETLQKIKRMLHMSSATKLVILGDMFHDQATLTPSTVHSLEPFFDEIAPVSVYLVPGNHDSQLRRLPSHWPIQLVKPGTIWNNLIVSHYPVVPEDPSAIVLAGHIHPAVRINSRTDRLKLRCFWYREGTLVLPALGSFTGSQIIEPKTTDQVWLVADHEVIQWG</sequence>
<dbReference type="AlphaFoldDB" id="A0A517T2V6"/>
<dbReference type="Pfam" id="PF00149">
    <property type="entry name" value="Metallophos"/>
    <property type="match status" value="1"/>
</dbReference>
<evidence type="ECO:0000313" key="3">
    <source>
        <dbReference type="Proteomes" id="UP000315003"/>
    </source>
</evidence>
<dbReference type="GO" id="GO:0016787">
    <property type="term" value="F:hydrolase activity"/>
    <property type="evidence" value="ECO:0007669"/>
    <property type="project" value="InterPro"/>
</dbReference>
<dbReference type="InterPro" id="IPR029052">
    <property type="entry name" value="Metallo-depent_PP-like"/>
</dbReference>
<evidence type="ECO:0000313" key="2">
    <source>
        <dbReference type="EMBL" id="QDT62686.1"/>
    </source>
</evidence>
<proteinExistence type="predicted"/>
<name>A0A517T2V6_9BACT</name>
<organism evidence="2 3">
    <name type="scientific">Stieleria bergensis</name>
    <dbReference type="NCBI Taxonomy" id="2528025"/>
    <lineage>
        <taxon>Bacteria</taxon>
        <taxon>Pseudomonadati</taxon>
        <taxon>Planctomycetota</taxon>
        <taxon>Planctomycetia</taxon>
        <taxon>Pirellulales</taxon>
        <taxon>Pirellulaceae</taxon>
        <taxon>Stieleria</taxon>
    </lineage>
</organism>
<dbReference type="SUPFAM" id="SSF56300">
    <property type="entry name" value="Metallo-dependent phosphatases"/>
    <property type="match status" value="1"/>
</dbReference>
<dbReference type="NCBIfam" id="TIGR04123">
    <property type="entry name" value="P_estr_lig_assc"/>
    <property type="match status" value="1"/>
</dbReference>
<feature type="domain" description="Calcineurin-like phosphoesterase" evidence="1">
    <location>
        <begin position="31"/>
        <end position="123"/>
    </location>
</feature>
<reference evidence="2 3" key="1">
    <citation type="submission" date="2019-02" db="EMBL/GenBank/DDBJ databases">
        <title>Deep-cultivation of Planctomycetes and their phenomic and genomic characterization uncovers novel biology.</title>
        <authorList>
            <person name="Wiegand S."/>
            <person name="Jogler M."/>
            <person name="Boedeker C."/>
            <person name="Pinto D."/>
            <person name="Vollmers J."/>
            <person name="Rivas-Marin E."/>
            <person name="Kohn T."/>
            <person name="Peeters S.H."/>
            <person name="Heuer A."/>
            <person name="Rast P."/>
            <person name="Oberbeckmann S."/>
            <person name="Bunk B."/>
            <person name="Jeske O."/>
            <person name="Meyerdierks A."/>
            <person name="Storesund J.E."/>
            <person name="Kallscheuer N."/>
            <person name="Luecker S."/>
            <person name="Lage O.M."/>
            <person name="Pohl T."/>
            <person name="Merkel B.J."/>
            <person name="Hornburger P."/>
            <person name="Mueller R.-W."/>
            <person name="Bruemmer F."/>
            <person name="Labrenz M."/>
            <person name="Spormann A.M."/>
            <person name="Op den Camp H."/>
            <person name="Overmann J."/>
            <person name="Amann R."/>
            <person name="Jetten M.S.M."/>
            <person name="Mascher T."/>
            <person name="Medema M.H."/>
            <person name="Devos D.P."/>
            <person name="Kaster A.-K."/>
            <person name="Ovreas L."/>
            <person name="Rohde M."/>
            <person name="Galperin M.Y."/>
            <person name="Jogler C."/>
        </authorList>
    </citation>
    <scope>NUCLEOTIDE SEQUENCE [LARGE SCALE GENOMIC DNA]</scope>
    <source>
        <strain evidence="2 3">SV_7m_r</strain>
    </source>
</reference>
<dbReference type="EMBL" id="CP036272">
    <property type="protein sequence ID" value="QDT62686.1"/>
    <property type="molecule type" value="Genomic_DNA"/>
</dbReference>
<gene>
    <name evidence="2" type="ORF">SV7mr_52360</name>
</gene>
<dbReference type="Gene3D" id="3.60.21.10">
    <property type="match status" value="1"/>
</dbReference>
<dbReference type="Proteomes" id="UP000315003">
    <property type="component" value="Chromosome"/>
</dbReference>
<dbReference type="InterPro" id="IPR024173">
    <property type="entry name" value="Pesterase_MJ0037-like"/>
</dbReference>
<dbReference type="OrthoDB" id="9795838at2"/>
<dbReference type="PIRSF" id="PIRSF000887">
    <property type="entry name" value="Pesterase_MJ0037"/>
    <property type="match status" value="1"/>
</dbReference>
<dbReference type="PANTHER" id="PTHR39323:SF1">
    <property type="entry name" value="BLR1149 PROTEIN"/>
    <property type="match status" value="1"/>
</dbReference>